<protein>
    <recommendedName>
        <fullName evidence="2">Pyrroline-5-carboxylate reductase</fullName>
        <shortName evidence="2">P5C reductase</shortName>
        <shortName evidence="2">P5CR</shortName>
        <ecNumber evidence="2">1.5.1.2</ecNumber>
    </recommendedName>
    <alternativeName>
        <fullName evidence="2">PCA reductase</fullName>
    </alternativeName>
</protein>
<comment type="catalytic activity">
    <reaction evidence="2">
        <text>L-proline + NADP(+) = (S)-1-pyrroline-5-carboxylate + NADPH + 2 H(+)</text>
        <dbReference type="Rhea" id="RHEA:14109"/>
        <dbReference type="ChEBI" id="CHEBI:15378"/>
        <dbReference type="ChEBI" id="CHEBI:17388"/>
        <dbReference type="ChEBI" id="CHEBI:57783"/>
        <dbReference type="ChEBI" id="CHEBI:58349"/>
        <dbReference type="ChEBI" id="CHEBI:60039"/>
        <dbReference type="EC" id="1.5.1.2"/>
    </reaction>
</comment>
<comment type="subcellular location">
    <subcellularLocation>
        <location evidence="2">Cytoplasm</location>
    </subcellularLocation>
</comment>
<dbReference type="HAMAP" id="MF_01925">
    <property type="entry name" value="P5C_reductase"/>
    <property type="match status" value="1"/>
</dbReference>
<dbReference type="SUPFAM" id="SSF51735">
    <property type="entry name" value="NAD(P)-binding Rossmann-fold domains"/>
    <property type="match status" value="1"/>
</dbReference>
<reference evidence="5" key="1">
    <citation type="submission" date="2024-06" db="EMBL/GenBank/DDBJ databases">
        <authorList>
            <person name="Fan A."/>
            <person name="Zhang F.Y."/>
            <person name="Zhang L."/>
        </authorList>
    </citation>
    <scope>NUCLEOTIDE SEQUENCE</scope>
    <source>
        <strain evidence="5">Y61</strain>
    </source>
</reference>
<dbReference type="GO" id="GO:0005737">
    <property type="term" value="C:cytoplasm"/>
    <property type="evidence" value="ECO:0007669"/>
    <property type="project" value="UniProtKB-SubCell"/>
</dbReference>
<evidence type="ECO:0000259" key="4">
    <source>
        <dbReference type="Pfam" id="PF14748"/>
    </source>
</evidence>
<evidence type="ECO:0000313" key="5">
    <source>
        <dbReference type="EMBL" id="XCJ16557.1"/>
    </source>
</evidence>
<sequence>MRIGVIGTGTIGSLIVGAFINSKSVKPKNIYVMNRTREKALAVAEKFQGVNVCRSAEETIHSSDIIVICVKPLQFFPLLEPLRSLWHTDQLVISVTSPISVPQLEKLIPCQVARVIPSIVNEGLSGNTLVTFGTRMTDFQKFKLWNLLGNFSKPVEINEENIRVASDLSSCGPAFLSFFLEKMIDGAVETTSVSRKEASQLVTEMIIGFGRLLEDNSYSLPELRKKVTVEGGITGVGLNILEQAYHSEFNRLFAATQKKFIEDHQKVDPQFKVLDD</sequence>
<keyword evidence="2" id="KW-0028">Amino-acid biosynthesis</keyword>
<comment type="pathway">
    <text evidence="2">Amino-acid biosynthesis; L-proline biosynthesis; L-proline from L-glutamate 5-semialdehyde: step 1/1.</text>
</comment>
<dbReference type="Pfam" id="PF03807">
    <property type="entry name" value="F420_oxidored"/>
    <property type="match status" value="1"/>
</dbReference>
<proteinExistence type="inferred from homology"/>
<dbReference type="EC" id="1.5.1.2" evidence="2"/>
<gene>
    <name evidence="5" type="primary">comER</name>
    <name evidence="2" type="synonym">proC</name>
    <name evidence="5" type="ORF">ABNN70_13010</name>
</gene>
<name>A0AAU8IE30_9BACL</name>
<keyword evidence="2" id="KW-0521">NADP</keyword>
<dbReference type="Gene3D" id="3.40.50.720">
    <property type="entry name" value="NAD(P)-binding Rossmann-like Domain"/>
    <property type="match status" value="1"/>
</dbReference>
<dbReference type="Gene3D" id="1.10.3730.10">
    <property type="entry name" value="ProC C-terminal domain-like"/>
    <property type="match status" value="1"/>
</dbReference>
<organism evidence="5">
    <name type="scientific">Sporolactobacillus sp. Y61</name>
    <dbReference type="NCBI Taxonomy" id="3160863"/>
    <lineage>
        <taxon>Bacteria</taxon>
        <taxon>Bacillati</taxon>
        <taxon>Bacillota</taxon>
        <taxon>Bacilli</taxon>
        <taxon>Bacillales</taxon>
        <taxon>Sporolactobacillaceae</taxon>
        <taxon>Sporolactobacillus</taxon>
    </lineage>
</organism>
<dbReference type="InterPro" id="IPR029036">
    <property type="entry name" value="P5CR_dimer"/>
</dbReference>
<dbReference type="InterPro" id="IPR028939">
    <property type="entry name" value="P5C_Rdtase_cat_N"/>
</dbReference>
<dbReference type="PANTHER" id="PTHR11645">
    <property type="entry name" value="PYRROLINE-5-CARBOXYLATE REDUCTASE"/>
    <property type="match status" value="1"/>
</dbReference>
<keyword evidence="2" id="KW-0963">Cytoplasm</keyword>
<evidence type="ECO:0000256" key="1">
    <source>
        <dbReference type="ARBA" id="ARBA00005525"/>
    </source>
</evidence>
<dbReference type="GO" id="GO:0055129">
    <property type="term" value="P:L-proline biosynthetic process"/>
    <property type="evidence" value="ECO:0007669"/>
    <property type="project" value="UniProtKB-UniRule"/>
</dbReference>
<dbReference type="RefSeq" id="WP_353948027.1">
    <property type="nucleotide sequence ID" value="NZ_CP159510.1"/>
</dbReference>
<comment type="similarity">
    <text evidence="1 2">Belongs to the pyrroline-5-carboxylate reductase family.</text>
</comment>
<keyword evidence="2" id="KW-0641">Proline biosynthesis</keyword>
<accession>A0AAU8IE30</accession>
<dbReference type="AlphaFoldDB" id="A0AAU8IE30"/>
<dbReference type="EMBL" id="CP159510">
    <property type="protein sequence ID" value="XCJ16557.1"/>
    <property type="molecule type" value="Genomic_DNA"/>
</dbReference>
<feature type="domain" description="Pyrroline-5-carboxylate reductase dimerisation" evidence="4">
    <location>
        <begin position="159"/>
        <end position="259"/>
    </location>
</feature>
<dbReference type="GO" id="GO:0004735">
    <property type="term" value="F:pyrroline-5-carboxylate reductase activity"/>
    <property type="evidence" value="ECO:0007669"/>
    <property type="project" value="UniProtKB-UniRule"/>
</dbReference>
<comment type="catalytic activity">
    <reaction evidence="2">
        <text>L-proline + NAD(+) = (S)-1-pyrroline-5-carboxylate + NADH + 2 H(+)</text>
        <dbReference type="Rhea" id="RHEA:14105"/>
        <dbReference type="ChEBI" id="CHEBI:15378"/>
        <dbReference type="ChEBI" id="CHEBI:17388"/>
        <dbReference type="ChEBI" id="CHEBI:57540"/>
        <dbReference type="ChEBI" id="CHEBI:57945"/>
        <dbReference type="ChEBI" id="CHEBI:60039"/>
        <dbReference type="EC" id="1.5.1.2"/>
    </reaction>
</comment>
<dbReference type="InterPro" id="IPR036291">
    <property type="entry name" value="NAD(P)-bd_dom_sf"/>
</dbReference>
<dbReference type="PROSITE" id="PS00521">
    <property type="entry name" value="P5CR"/>
    <property type="match status" value="1"/>
</dbReference>
<dbReference type="NCBIfam" id="NF005814">
    <property type="entry name" value="PRK07680.1"/>
    <property type="match status" value="1"/>
</dbReference>
<evidence type="ECO:0000256" key="2">
    <source>
        <dbReference type="HAMAP-Rule" id="MF_01925"/>
    </source>
</evidence>
<comment type="function">
    <text evidence="2">Catalyzes the reduction of 1-pyrroline-5-carboxylate (PCA) to L-proline.</text>
</comment>
<dbReference type="Pfam" id="PF14748">
    <property type="entry name" value="P5CR_dimer"/>
    <property type="match status" value="1"/>
</dbReference>
<feature type="domain" description="Pyrroline-5-carboxylate reductase catalytic N-terminal" evidence="3">
    <location>
        <begin position="2"/>
        <end position="97"/>
    </location>
</feature>
<evidence type="ECO:0000259" key="3">
    <source>
        <dbReference type="Pfam" id="PF03807"/>
    </source>
</evidence>
<keyword evidence="2" id="KW-0560">Oxidoreductase</keyword>
<dbReference type="PANTHER" id="PTHR11645:SF51">
    <property type="entry name" value="COME OPERON PROTEIN 4"/>
    <property type="match status" value="1"/>
</dbReference>
<dbReference type="InterPro" id="IPR053790">
    <property type="entry name" value="P5CR-like_CS"/>
</dbReference>
<dbReference type="SUPFAM" id="SSF48179">
    <property type="entry name" value="6-phosphogluconate dehydrogenase C-terminal domain-like"/>
    <property type="match status" value="1"/>
</dbReference>
<dbReference type="PIRSF" id="PIRSF000193">
    <property type="entry name" value="Pyrrol-5-carb_rd"/>
    <property type="match status" value="1"/>
</dbReference>
<dbReference type="InterPro" id="IPR008927">
    <property type="entry name" value="6-PGluconate_DH-like_C_sf"/>
</dbReference>
<dbReference type="InterPro" id="IPR000304">
    <property type="entry name" value="Pyrroline-COOH_reductase"/>
</dbReference>